<comment type="caution">
    <text evidence="1">The sequence shown here is derived from an EMBL/GenBank/DDBJ whole genome shotgun (WGS) entry which is preliminary data.</text>
</comment>
<sequence>PWAKDLYSKLNEKSGLLAFLTSPSDNPDCAAGKVKWIKKHFDTKNFIITPRKHFCARPNSILIDDTQKKVDQFIKHGGKAFLWPNPLSFEDGDKEVEKVIEELLKYIDAMA</sequence>
<proteinExistence type="predicted"/>
<protein>
    <recommendedName>
        <fullName evidence="2">Flavodoxin-like domain-containing protein</fullName>
    </recommendedName>
</protein>
<dbReference type="InterPro" id="IPR023214">
    <property type="entry name" value="HAD_sf"/>
</dbReference>
<feature type="non-terminal residue" evidence="1">
    <location>
        <position position="1"/>
    </location>
</feature>
<name>A0A0F9P6A4_9ZZZZ</name>
<evidence type="ECO:0008006" key="2">
    <source>
        <dbReference type="Google" id="ProtNLM"/>
    </source>
</evidence>
<reference evidence="1" key="1">
    <citation type="journal article" date="2015" name="Nature">
        <title>Complex archaea that bridge the gap between prokaryotes and eukaryotes.</title>
        <authorList>
            <person name="Spang A."/>
            <person name="Saw J.H."/>
            <person name="Jorgensen S.L."/>
            <person name="Zaremba-Niedzwiedzka K."/>
            <person name="Martijn J."/>
            <person name="Lind A.E."/>
            <person name="van Eijk R."/>
            <person name="Schleper C."/>
            <person name="Guy L."/>
            <person name="Ettema T.J."/>
        </authorList>
    </citation>
    <scope>NUCLEOTIDE SEQUENCE</scope>
</reference>
<dbReference type="Gene3D" id="3.40.50.1000">
    <property type="entry name" value="HAD superfamily/HAD-like"/>
    <property type="match status" value="1"/>
</dbReference>
<dbReference type="SUPFAM" id="SSF56784">
    <property type="entry name" value="HAD-like"/>
    <property type="match status" value="1"/>
</dbReference>
<dbReference type="AlphaFoldDB" id="A0A0F9P6A4"/>
<gene>
    <name evidence="1" type="ORF">LCGC14_0940610</name>
</gene>
<dbReference type="InterPro" id="IPR036412">
    <property type="entry name" value="HAD-like_sf"/>
</dbReference>
<evidence type="ECO:0000313" key="1">
    <source>
        <dbReference type="EMBL" id="KKN19932.1"/>
    </source>
</evidence>
<organism evidence="1">
    <name type="scientific">marine sediment metagenome</name>
    <dbReference type="NCBI Taxonomy" id="412755"/>
    <lineage>
        <taxon>unclassified sequences</taxon>
        <taxon>metagenomes</taxon>
        <taxon>ecological metagenomes</taxon>
    </lineage>
</organism>
<accession>A0A0F9P6A4</accession>
<dbReference type="EMBL" id="LAZR01003288">
    <property type="protein sequence ID" value="KKN19932.1"/>
    <property type="molecule type" value="Genomic_DNA"/>
</dbReference>